<evidence type="ECO:0000256" key="2">
    <source>
        <dbReference type="SAM" id="SignalP"/>
    </source>
</evidence>
<evidence type="ECO:0000313" key="3">
    <source>
        <dbReference type="EMBL" id="PWK33972.1"/>
    </source>
</evidence>
<dbReference type="InterPro" id="IPR018389">
    <property type="entry name" value="DctP_fam"/>
</dbReference>
<dbReference type="Proteomes" id="UP000245754">
    <property type="component" value="Unassembled WGS sequence"/>
</dbReference>
<keyword evidence="1 2" id="KW-0732">Signal</keyword>
<dbReference type="PANTHER" id="PTHR33376:SF4">
    <property type="entry name" value="SIALIC ACID-BINDING PERIPLASMIC PROTEIN SIAP"/>
    <property type="match status" value="1"/>
</dbReference>
<dbReference type="RefSeq" id="WP_109584045.1">
    <property type="nucleotide sequence ID" value="NZ_QGGT01000003.1"/>
</dbReference>
<organism evidence="3 4">
    <name type="scientific">Cupriavidus plantarum</name>
    <dbReference type="NCBI Taxonomy" id="942865"/>
    <lineage>
        <taxon>Bacteria</taxon>
        <taxon>Pseudomonadati</taxon>
        <taxon>Pseudomonadota</taxon>
        <taxon>Betaproteobacteria</taxon>
        <taxon>Burkholderiales</taxon>
        <taxon>Burkholderiaceae</taxon>
        <taxon>Cupriavidus</taxon>
    </lineage>
</organism>
<comment type="caution">
    <text evidence="3">The sequence shown here is derived from an EMBL/GenBank/DDBJ whole genome shotgun (WGS) entry which is preliminary data.</text>
</comment>
<keyword evidence="4" id="KW-1185">Reference proteome</keyword>
<feature type="signal peptide" evidence="2">
    <location>
        <begin position="1"/>
        <end position="24"/>
    </location>
</feature>
<gene>
    <name evidence="3" type="ORF">C7419_103291</name>
</gene>
<proteinExistence type="predicted"/>
<protein>
    <submittedName>
        <fullName evidence="3">TRAP-type C4-dicarboxylate transport system substrate-binding protein</fullName>
    </submittedName>
</protein>
<dbReference type="PANTHER" id="PTHR33376">
    <property type="match status" value="1"/>
</dbReference>
<reference evidence="3 4" key="1">
    <citation type="submission" date="2018-05" db="EMBL/GenBank/DDBJ databases">
        <title>Genomic Encyclopedia of Type Strains, Phase IV (KMG-V): Genome sequencing to study the core and pangenomes of soil and plant-associated prokaryotes.</title>
        <authorList>
            <person name="Whitman W."/>
        </authorList>
    </citation>
    <scope>NUCLEOTIDE SEQUENCE [LARGE SCALE GENOMIC DNA]</scope>
    <source>
        <strain evidence="3 4">SLV-132</strain>
    </source>
</reference>
<accession>A0A316ES75</accession>
<dbReference type="NCBIfam" id="NF037995">
    <property type="entry name" value="TRAP_S1"/>
    <property type="match status" value="1"/>
</dbReference>
<dbReference type="GO" id="GO:0055085">
    <property type="term" value="P:transmembrane transport"/>
    <property type="evidence" value="ECO:0007669"/>
    <property type="project" value="InterPro"/>
</dbReference>
<dbReference type="EMBL" id="QGGT01000003">
    <property type="protein sequence ID" value="PWK33972.1"/>
    <property type="molecule type" value="Genomic_DNA"/>
</dbReference>
<dbReference type="Gene3D" id="3.40.190.170">
    <property type="entry name" value="Bacterial extracellular solute-binding protein, family 7"/>
    <property type="match status" value="1"/>
</dbReference>
<sequence>MRPFRRRSAHAVLSLALTTGIAIAVPALLVPAAHAQPSPVVWQMATEYPATSMPGEGLSTFAQEVAARTQGALAPQPTFDAAAGFKSAQMPAAIRDGKLQAGDAFGGALGEIDPIFLLSSLPFVATTVDQAHRLADLARADYARAFARQGQHLIYITPWPPTGLWSRNAVGSLDALRALSVRAYDETSAEVMRAAGAKAQNLSFADAMPRLKDGSVNAVLSSGDGGAGRKLWDYLPHFTAIGYAMPLSFTTINLAAWQALTPAQRDAVAAAGRATEDRQWARLDTRLAENTARMRTNGVTIEDHPAPAVQQALRDAGMSAVGAWQARVGERGAALLKTYLGTEPGSSR</sequence>
<feature type="chain" id="PRO_5016249218" evidence="2">
    <location>
        <begin position="25"/>
        <end position="348"/>
    </location>
</feature>
<name>A0A316ES75_9BURK</name>
<dbReference type="Pfam" id="PF03480">
    <property type="entry name" value="DctP"/>
    <property type="match status" value="1"/>
</dbReference>
<evidence type="ECO:0000313" key="4">
    <source>
        <dbReference type="Proteomes" id="UP000245754"/>
    </source>
</evidence>
<dbReference type="CDD" id="cd13602">
    <property type="entry name" value="PBP2_TRAP_BpDctp6_7"/>
    <property type="match status" value="1"/>
</dbReference>
<evidence type="ECO:0000256" key="1">
    <source>
        <dbReference type="ARBA" id="ARBA00022729"/>
    </source>
</evidence>
<dbReference type="AlphaFoldDB" id="A0A316ES75"/>
<dbReference type="InterPro" id="IPR038404">
    <property type="entry name" value="TRAP_DctP_sf"/>
</dbReference>